<keyword evidence="4" id="KW-1185">Reference proteome</keyword>
<dbReference type="PANTHER" id="PTHR33361:SF2">
    <property type="entry name" value="DUF885 DOMAIN-CONTAINING PROTEIN"/>
    <property type="match status" value="1"/>
</dbReference>
<dbReference type="InterPro" id="IPR010281">
    <property type="entry name" value="DUF885"/>
</dbReference>
<gene>
    <name evidence="3" type="ORF">SR900_05760</name>
</gene>
<feature type="coiled-coil region" evidence="1">
    <location>
        <begin position="73"/>
        <end position="100"/>
    </location>
</feature>
<dbReference type="Pfam" id="PF05960">
    <property type="entry name" value="DUF885"/>
    <property type="match status" value="1"/>
</dbReference>
<feature type="signal peptide" evidence="2">
    <location>
        <begin position="1"/>
        <end position="26"/>
    </location>
</feature>
<evidence type="ECO:0000313" key="3">
    <source>
        <dbReference type="EMBL" id="WQG86393.1"/>
    </source>
</evidence>
<evidence type="ECO:0000313" key="4">
    <source>
        <dbReference type="Proteomes" id="UP001324185"/>
    </source>
</evidence>
<dbReference type="PANTHER" id="PTHR33361">
    <property type="entry name" value="GLR0591 PROTEIN"/>
    <property type="match status" value="1"/>
</dbReference>
<sequence>MKLIKTLFISSLISTGLLVGSLSAQAGEDYTQWLHEFFDKVEEYNLKQNPMWAASRGDESAKGKLRDVSPEAYQARKVELEKLIKELKSIQRDDLSAEDQISYDMMQSQLQQQVAEIDFKTYEMPLNSEWGFHVEAAGLAQRVSLRTYEDYENYLTLLTQIPGFFQQNISNMKAGQARGFSVPKAVLEGYSDGIKAYIKDNAIDTAWFAPFNNFPKHFTEKQKNELVKQAKTIIGQVVVPEYQNYLKFFEEEYYPNAKETIAAYDFPEGKAYYQNQLKLYTTLDMSPDEIHEIGLSEVKRIRAEMEQVIKDSGFEGSFAEFLEFLRTDPQFYAKTPEELIKEASYISKRMDHKLPQFFGKLPRQPYGVVPVPEAIAPKYTTGRYSGAPLDSTRAGEYWVNTYALDKRPLYNLEALTLHEAVPGHHLQTALAKELEHLPNFRQNTYISAFGEGWGLYSEKLGLEAGFYQDPYSNFGRLTYEMWRAIRLVVDTGMHTKGWTRDQAIKMMEENTALSTHNVRTEIDRYISWPAQALSYKLGELKILELRAKAEKELGQDFDIRKFHDAILANGSIPLSVLEDQIEQFIEAEKASVEKGSSK</sequence>
<name>A0ABZ0X714_9GAMM</name>
<protein>
    <submittedName>
        <fullName evidence="3">DUF885 domain-containing protein</fullName>
    </submittedName>
</protein>
<dbReference type="RefSeq" id="WP_018624436.1">
    <property type="nucleotide sequence ID" value="NZ_CP140158.1"/>
</dbReference>
<keyword evidence="1" id="KW-0175">Coiled coil</keyword>
<dbReference type="EMBL" id="CP140158">
    <property type="protein sequence ID" value="WQG86393.1"/>
    <property type="molecule type" value="Genomic_DNA"/>
</dbReference>
<organism evidence="3 4">
    <name type="scientific">Kangiella aquimarina</name>
    <dbReference type="NCBI Taxonomy" id="261965"/>
    <lineage>
        <taxon>Bacteria</taxon>
        <taxon>Pseudomonadati</taxon>
        <taxon>Pseudomonadota</taxon>
        <taxon>Gammaproteobacteria</taxon>
        <taxon>Kangiellales</taxon>
        <taxon>Kangiellaceae</taxon>
        <taxon>Kangiella</taxon>
    </lineage>
</organism>
<accession>A0ABZ0X714</accession>
<evidence type="ECO:0000256" key="1">
    <source>
        <dbReference type="SAM" id="Coils"/>
    </source>
</evidence>
<evidence type="ECO:0000256" key="2">
    <source>
        <dbReference type="SAM" id="SignalP"/>
    </source>
</evidence>
<keyword evidence="2" id="KW-0732">Signal</keyword>
<feature type="chain" id="PRO_5046723899" evidence="2">
    <location>
        <begin position="27"/>
        <end position="598"/>
    </location>
</feature>
<reference evidence="3 4" key="1">
    <citation type="submission" date="2023-11" db="EMBL/GenBank/DDBJ databases">
        <title>MicrobeMod: A computational toolkit for identifying prokaryotic methylation and restriction-modification with nanopore sequencing.</title>
        <authorList>
            <person name="Crits-Christoph A."/>
            <person name="Kang S.C."/>
            <person name="Lee H."/>
            <person name="Ostrov N."/>
        </authorList>
    </citation>
    <scope>NUCLEOTIDE SEQUENCE [LARGE SCALE GENOMIC DNA]</scope>
    <source>
        <strain evidence="3 4">DSMZ 16071</strain>
    </source>
</reference>
<dbReference type="Proteomes" id="UP001324185">
    <property type="component" value="Chromosome"/>
</dbReference>
<proteinExistence type="predicted"/>